<feature type="domain" description="CdaR GGDEF-like" evidence="4">
    <location>
        <begin position="154"/>
        <end position="284"/>
    </location>
</feature>
<evidence type="ECO:0000256" key="1">
    <source>
        <dbReference type="ARBA" id="ARBA00006754"/>
    </source>
</evidence>
<feature type="domain" description="Purine catabolism PurC-like" evidence="2">
    <location>
        <begin position="7"/>
        <end position="126"/>
    </location>
</feature>
<dbReference type="OrthoDB" id="9792148at2"/>
<dbReference type="InterPro" id="IPR025736">
    <property type="entry name" value="PucR_C-HTH_dom"/>
</dbReference>
<dbReference type="PANTHER" id="PTHR33744:SF1">
    <property type="entry name" value="DNA-BINDING TRANSCRIPTIONAL ACTIVATOR ADER"/>
    <property type="match status" value="1"/>
</dbReference>
<name>A0A379IGS6_PSEFL</name>
<evidence type="ECO:0000259" key="3">
    <source>
        <dbReference type="Pfam" id="PF13556"/>
    </source>
</evidence>
<evidence type="ECO:0000313" key="5">
    <source>
        <dbReference type="EMBL" id="SUD32524.1"/>
    </source>
</evidence>
<dbReference type="Pfam" id="PF13556">
    <property type="entry name" value="HTH_30"/>
    <property type="match status" value="1"/>
</dbReference>
<proteinExistence type="inferred from homology"/>
<organism evidence="5 6">
    <name type="scientific">Pseudomonas fluorescens</name>
    <dbReference type="NCBI Taxonomy" id="294"/>
    <lineage>
        <taxon>Bacteria</taxon>
        <taxon>Pseudomonadati</taxon>
        <taxon>Pseudomonadota</taxon>
        <taxon>Gammaproteobacteria</taxon>
        <taxon>Pseudomonadales</taxon>
        <taxon>Pseudomonadaceae</taxon>
        <taxon>Pseudomonas</taxon>
    </lineage>
</organism>
<dbReference type="InterPro" id="IPR042070">
    <property type="entry name" value="PucR_C-HTH_sf"/>
</dbReference>
<protein>
    <submittedName>
        <fullName evidence="5">PucR family transcriptional regulator</fullName>
    </submittedName>
</protein>
<dbReference type="PANTHER" id="PTHR33744">
    <property type="entry name" value="CARBOHYDRATE DIACID REGULATOR"/>
    <property type="match status" value="1"/>
</dbReference>
<dbReference type="AlphaFoldDB" id="A0A379IGS6"/>
<evidence type="ECO:0000259" key="4">
    <source>
        <dbReference type="Pfam" id="PF17853"/>
    </source>
</evidence>
<dbReference type="EMBL" id="UGUS01000002">
    <property type="protein sequence ID" value="SUD32524.1"/>
    <property type="molecule type" value="Genomic_DNA"/>
</dbReference>
<gene>
    <name evidence="5" type="ORF">NCTC10392_03896</name>
</gene>
<dbReference type="InterPro" id="IPR041522">
    <property type="entry name" value="CdaR_GGDEF"/>
</dbReference>
<sequence>MSLTVGEVLKLPGLEGLIVRAGHLHLQRTVRWPYVAENEGIAEWVMGGELVFVTGVNHARDEANLLSVIEDGIAMGIAGLVILTGGAFIQRIPQTVIERAEHHGLPLIEQPYLLKMVIVTHAIGTALVHIAQARRTRHDILSQLLTGDYPSLAIAQQRAEHVQLPIDGPRRLVALRLSSVSVLFERHPPIEAERLLQHTRQACQDHLEAWSRIRSERLPVILQGDLFIMLLPDQETLRADLQGLYRELTAMIGDMTLYMGMANRVEHCGHYRQALNEARQALDVAESLHPASGFCDFSELGVLLLLQGIGDRSVIDHFVTQTLGSLIEPSRKQPFTLLETLDALLQENGNALRAANRLAIHRNTINQRIQRIEQQSGQSLDDPLFRMNASVALLVWRMTEVHSKEST</sequence>
<feature type="domain" description="PucR C-terminal helix-turn-helix" evidence="3">
    <location>
        <begin position="337"/>
        <end position="394"/>
    </location>
</feature>
<dbReference type="Proteomes" id="UP000255125">
    <property type="component" value="Unassembled WGS sequence"/>
</dbReference>
<dbReference type="RefSeq" id="WP_032903720.1">
    <property type="nucleotide sequence ID" value="NZ_UGUS01000002.1"/>
</dbReference>
<dbReference type="InterPro" id="IPR051448">
    <property type="entry name" value="CdaR-like_regulators"/>
</dbReference>
<dbReference type="InterPro" id="IPR012914">
    <property type="entry name" value="PucR_dom"/>
</dbReference>
<evidence type="ECO:0000259" key="2">
    <source>
        <dbReference type="Pfam" id="PF07905"/>
    </source>
</evidence>
<accession>A0A379IGS6</accession>
<dbReference type="Gene3D" id="1.10.10.2840">
    <property type="entry name" value="PucR C-terminal helix-turn-helix domain"/>
    <property type="match status" value="1"/>
</dbReference>
<reference evidence="5 6" key="1">
    <citation type="submission" date="2018-06" db="EMBL/GenBank/DDBJ databases">
        <authorList>
            <consortium name="Pathogen Informatics"/>
            <person name="Doyle S."/>
        </authorList>
    </citation>
    <scope>NUCLEOTIDE SEQUENCE [LARGE SCALE GENOMIC DNA]</scope>
    <source>
        <strain evidence="5 6">NCTC10392</strain>
    </source>
</reference>
<comment type="similarity">
    <text evidence="1">Belongs to the CdaR family.</text>
</comment>
<evidence type="ECO:0000313" key="6">
    <source>
        <dbReference type="Proteomes" id="UP000255125"/>
    </source>
</evidence>
<dbReference type="Pfam" id="PF17853">
    <property type="entry name" value="GGDEF_2"/>
    <property type="match status" value="1"/>
</dbReference>
<dbReference type="Pfam" id="PF07905">
    <property type="entry name" value="PucR"/>
    <property type="match status" value="1"/>
</dbReference>